<reference evidence="1" key="1">
    <citation type="journal article" date="2021" name="Proc. Natl. Acad. Sci. U.S.A.">
        <title>A Catalog of Tens of Thousands of Viruses from Human Metagenomes Reveals Hidden Associations with Chronic Diseases.</title>
        <authorList>
            <person name="Tisza M.J."/>
            <person name="Buck C.B."/>
        </authorList>
    </citation>
    <scope>NUCLEOTIDE SEQUENCE</scope>
    <source>
        <strain evidence="1">Ctx0K11</strain>
    </source>
</reference>
<proteinExistence type="predicted"/>
<evidence type="ECO:0000313" key="1">
    <source>
        <dbReference type="EMBL" id="DAE17632.1"/>
    </source>
</evidence>
<protein>
    <submittedName>
        <fullName evidence="1">Tail tubular protein</fullName>
    </submittedName>
</protein>
<accession>A0A8S5QEX7</accession>
<name>A0A8S5QEX7_9CAUD</name>
<sequence length="201" mass="22798">MDKTTICNQALGLIANGEVLDIAGNEPRAKKCRLYYDAVVCVALAFYDWSFARKRKQPALSAEKFDGYKYAYVIPEDSVHISRYLDENGQPLELSGNSTVVLSANNASRLILTNRKITNIVYTFKQMNSELWSPGFAEAVTFLLASKICETIPNLKNEANNKFQQYQGLIAVAKNDDVREEMKFYDKNPFKNYRGYDGSIF</sequence>
<organism evidence="1">
    <name type="scientific">Podoviridae sp. ctx0K11</name>
    <dbReference type="NCBI Taxonomy" id="2825287"/>
    <lineage>
        <taxon>Viruses</taxon>
        <taxon>Duplodnaviria</taxon>
        <taxon>Heunggongvirae</taxon>
        <taxon>Uroviricota</taxon>
        <taxon>Caudoviricetes</taxon>
    </lineage>
</organism>
<dbReference type="EMBL" id="BK015643">
    <property type="protein sequence ID" value="DAE17632.1"/>
    <property type="molecule type" value="Genomic_DNA"/>
</dbReference>